<organism evidence="2 3">
    <name type="scientific">Tepidiforma flava</name>
    <dbReference type="NCBI Taxonomy" id="3004094"/>
    <lineage>
        <taxon>Bacteria</taxon>
        <taxon>Bacillati</taxon>
        <taxon>Chloroflexota</taxon>
        <taxon>Tepidiformia</taxon>
        <taxon>Tepidiformales</taxon>
        <taxon>Tepidiformaceae</taxon>
        <taxon>Tepidiforma</taxon>
    </lineage>
</organism>
<gene>
    <name evidence="2" type="ORF">O0235_01190</name>
</gene>
<sequence length="55" mass="5619">MERGDPGEAGAGAFTRGNPHRGGGFRAPAALARVYDAGAASSAWGAWMAPGWCDR</sequence>
<dbReference type="Proteomes" id="UP001212803">
    <property type="component" value="Chromosome"/>
</dbReference>
<feature type="region of interest" description="Disordered" evidence="1">
    <location>
        <begin position="1"/>
        <end position="22"/>
    </location>
</feature>
<evidence type="ECO:0000256" key="1">
    <source>
        <dbReference type="SAM" id="MobiDB-lite"/>
    </source>
</evidence>
<name>A0ABY7M6U4_9CHLR</name>
<evidence type="ECO:0000313" key="3">
    <source>
        <dbReference type="Proteomes" id="UP001212803"/>
    </source>
</evidence>
<reference evidence="2 3" key="1">
    <citation type="journal article" date="2023" name="ISME J.">
        <title>Thermophilic Dehalococcoidia with unusual traits shed light on an unexpected past.</title>
        <authorList>
            <person name="Palmer M."/>
            <person name="Covington J.K."/>
            <person name="Zhou E.M."/>
            <person name="Thomas S.C."/>
            <person name="Habib N."/>
            <person name="Seymour C.O."/>
            <person name="Lai D."/>
            <person name="Johnston J."/>
            <person name="Hashimi A."/>
            <person name="Jiao J.Y."/>
            <person name="Muok A.R."/>
            <person name="Liu L."/>
            <person name="Xian W.D."/>
            <person name="Zhi X.Y."/>
            <person name="Li M.M."/>
            <person name="Silva L.P."/>
            <person name="Bowen B.P."/>
            <person name="Louie K."/>
            <person name="Briegel A."/>
            <person name="Pett-Ridge J."/>
            <person name="Weber P.K."/>
            <person name="Tocheva E.I."/>
            <person name="Woyke T."/>
            <person name="Northen T.R."/>
            <person name="Mayali X."/>
            <person name="Li W.J."/>
            <person name="Hedlund B.P."/>
        </authorList>
    </citation>
    <scope>NUCLEOTIDE SEQUENCE [LARGE SCALE GENOMIC DNA]</scope>
    <source>
        <strain evidence="2 3">YIM 72310</strain>
    </source>
</reference>
<evidence type="ECO:0000313" key="2">
    <source>
        <dbReference type="EMBL" id="WBL36247.1"/>
    </source>
</evidence>
<protein>
    <submittedName>
        <fullName evidence="2">Uncharacterized protein</fullName>
    </submittedName>
</protein>
<keyword evidence="3" id="KW-1185">Reference proteome</keyword>
<dbReference type="RefSeq" id="WP_270056772.1">
    <property type="nucleotide sequence ID" value="NZ_CP115149.1"/>
</dbReference>
<proteinExistence type="predicted"/>
<accession>A0ABY7M6U4</accession>
<dbReference type="EMBL" id="CP115149">
    <property type="protein sequence ID" value="WBL36247.1"/>
    <property type="molecule type" value="Genomic_DNA"/>
</dbReference>